<dbReference type="RefSeq" id="XP_067714436.1">
    <property type="nucleotide sequence ID" value="XM_067858335.1"/>
</dbReference>
<sequence length="104" mass="11120">MGGFSAAIGSVFNFSGNILQNSTVMRLSIGALFTILFIAYLARAIDKKGSVQGYFHVFLCVSFLVLAVVCYFYGYILGVSEKLNAFRGTGPVSDTLKDDVGDGS</sequence>
<keyword evidence="3" id="KW-1185">Reference proteome</keyword>
<gene>
    <name evidence="2" type="ORF">BcabD6B2_18020</name>
</gene>
<proteinExistence type="predicted"/>
<keyword evidence="1" id="KW-1133">Transmembrane helix</keyword>
<protein>
    <submittedName>
        <fullName evidence="2">CDP-diacylglycerol--glycerol-3-phosphate 3-phosphatidyltransferase</fullName>
    </submittedName>
</protein>
<dbReference type="AlphaFoldDB" id="A0AAV4LRV3"/>
<keyword evidence="1" id="KW-0472">Membrane</keyword>
<feature type="transmembrane region" description="Helical" evidence="1">
    <location>
        <begin position="24"/>
        <end position="42"/>
    </location>
</feature>
<feature type="transmembrane region" description="Helical" evidence="1">
    <location>
        <begin position="54"/>
        <end position="76"/>
    </location>
</feature>
<keyword evidence="1" id="KW-0812">Transmembrane</keyword>
<name>A0AAV4LRV3_BABCB</name>
<reference evidence="2 3" key="1">
    <citation type="submission" date="2021-06" db="EMBL/GenBank/DDBJ databases">
        <title>Genome sequence of Babesia caballi.</title>
        <authorList>
            <person name="Yamagishi J."/>
            <person name="Kidaka T."/>
            <person name="Ochi A."/>
        </authorList>
    </citation>
    <scope>NUCLEOTIDE SEQUENCE [LARGE SCALE GENOMIC DNA]</scope>
    <source>
        <strain evidence="2">USDA-D6B2</strain>
    </source>
</reference>
<comment type="caution">
    <text evidence="2">The sequence shown here is derived from an EMBL/GenBank/DDBJ whole genome shotgun (WGS) entry which is preliminary data.</text>
</comment>
<accession>A0AAV4LRV3</accession>
<dbReference type="Proteomes" id="UP001497744">
    <property type="component" value="Unassembled WGS sequence"/>
</dbReference>
<evidence type="ECO:0000313" key="2">
    <source>
        <dbReference type="EMBL" id="GIX62367.1"/>
    </source>
</evidence>
<evidence type="ECO:0000313" key="3">
    <source>
        <dbReference type="Proteomes" id="UP001497744"/>
    </source>
</evidence>
<dbReference type="GeneID" id="94193848"/>
<evidence type="ECO:0000256" key="1">
    <source>
        <dbReference type="SAM" id="Phobius"/>
    </source>
</evidence>
<organism evidence="2 3">
    <name type="scientific">Babesia caballi</name>
    <dbReference type="NCBI Taxonomy" id="5871"/>
    <lineage>
        <taxon>Eukaryota</taxon>
        <taxon>Sar</taxon>
        <taxon>Alveolata</taxon>
        <taxon>Apicomplexa</taxon>
        <taxon>Aconoidasida</taxon>
        <taxon>Piroplasmida</taxon>
        <taxon>Babesiidae</taxon>
        <taxon>Babesia</taxon>
    </lineage>
</organism>
<dbReference type="EMBL" id="BPLF01000001">
    <property type="protein sequence ID" value="GIX62367.1"/>
    <property type="molecule type" value="Genomic_DNA"/>
</dbReference>